<feature type="region of interest" description="Disordered" evidence="1">
    <location>
        <begin position="1"/>
        <end position="38"/>
    </location>
</feature>
<feature type="region of interest" description="Disordered" evidence="1">
    <location>
        <begin position="365"/>
        <end position="396"/>
    </location>
</feature>
<proteinExistence type="predicted"/>
<dbReference type="InterPro" id="IPR051291">
    <property type="entry name" value="CIMAP"/>
</dbReference>
<feature type="region of interest" description="Disordered" evidence="1">
    <location>
        <begin position="259"/>
        <end position="282"/>
    </location>
</feature>
<dbReference type="PANTHER" id="PTHR21580">
    <property type="entry name" value="SHIPPO-1-RELATED"/>
    <property type="match status" value="1"/>
</dbReference>
<feature type="region of interest" description="Disordered" evidence="1">
    <location>
        <begin position="320"/>
        <end position="342"/>
    </location>
</feature>
<sequence length="420" mass="47032">MMKRESSSSPSQKTGHENAGRRHTGRVTRTRNSAPSIPSKFETILFHGQKEVKGFISGAVRFRNGFHDEGPGPGAYDSIPRKSTESFSKKGFGNLASSAGRFQNQRPNYYPGPSTPHKVIKSASSSKRILNHRNVFSSTVPRIPHQRTNANPPPGHYNLPKTHTKVYIYREPAFSKRIEDPDPSRLFGEKPDDHSGPSSPKVAQMPVMKAPFGVCDNRFSVRKSKKSPAPGQYNPQLPHNPQAARNAFKSRCERQVAPTVSPNDFMLQPHFENNPGPGTYGYGDIDRSNQMKLSNPTRNFIDRTCDRFGNPLQRKSKMMLPSKWPGPGHYNPSPIGSCTNPRPVDCREQPKFTETWVSTVRAKMKRGLPPGQTGTHTFKSKSPSVEVGKVKNSPGPAYYKRIEQQRRISHHRGNAKTWSR</sequence>
<accession>A0A7S3Z9T9</accession>
<feature type="compositionally biased region" description="Basic and acidic residues" evidence="1">
    <location>
        <begin position="177"/>
        <end position="195"/>
    </location>
</feature>
<evidence type="ECO:0000256" key="1">
    <source>
        <dbReference type="SAM" id="MobiDB-lite"/>
    </source>
</evidence>
<dbReference type="Pfam" id="PF07004">
    <property type="entry name" value="SHIPPO-rpt"/>
    <property type="match status" value="4"/>
</dbReference>
<feature type="region of interest" description="Disordered" evidence="1">
    <location>
        <begin position="177"/>
        <end position="203"/>
    </location>
</feature>
<protein>
    <submittedName>
        <fullName evidence="2">Uncharacterized protein</fullName>
    </submittedName>
</protein>
<name>A0A7S3Z9T9_9EUKA</name>
<organism evidence="2">
    <name type="scientific">Lotharella globosa</name>
    <dbReference type="NCBI Taxonomy" id="91324"/>
    <lineage>
        <taxon>Eukaryota</taxon>
        <taxon>Sar</taxon>
        <taxon>Rhizaria</taxon>
        <taxon>Cercozoa</taxon>
        <taxon>Chlorarachniophyceae</taxon>
        <taxon>Lotharella</taxon>
    </lineage>
</organism>
<gene>
    <name evidence="2" type="ORF">LGLO00237_LOCUS28429</name>
</gene>
<dbReference type="InterPro" id="IPR010736">
    <property type="entry name" value="SHIPPO-rpt"/>
</dbReference>
<dbReference type="AlphaFoldDB" id="A0A7S3Z9T9"/>
<dbReference type="EMBL" id="HBIV01040147">
    <property type="protein sequence ID" value="CAE0676651.1"/>
    <property type="molecule type" value="Transcribed_RNA"/>
</dbReference>
<reference evidence="2" key="1">
    <citation type="submission" date="2021-01" db="EMBL/GenBank/DDBJ databases">
        <authorList>
            <person name="Corre E."/>
            <person name="Pelletier E."/>
            <person name="Niang G."/>
            <person name="Scheremetjew M."/>
            <person name="Finn R."/>
            <person name="Kale V."/>
            <person name="Holt S."/>
            <person name="Cochrane G."/>
            <person name="Meng A."/>
            <person name="Brown T."/>
            <person name="Cohen L."/>
        </authorList>
    </citation>
    <scope>NUCLEOTIDE SEQUENCE</scope>
    <source>
        <strain evidence="2">CCCM811</strain>
    </source>
</reference>
<feature type="compositionally biased region" description="Polar residues" evidence="1">
    <location>
        <begin position="372"/>
        <end position="383"/>
    </location>
</feature>
<evidence type="ECO:0000313" key="2">
    <source>
        <dbReference type="EMBL" id="CAE0676651.1"/>
    </source>
</evidence>
<feature type="region of interest" description="Disordered" evidence="1">
    <location>
        <begin position="222"/>
        <end position="242"/>
    </location>
</feature>